<evidence type="ECO:0000313" key="2">
    <source>
        <dbReference type="Proteomes" id="UP001153334"/>
    </source>
</evidence>
<dbReference type="EMBL" id="JAPESX010000993">
    <property type="protein sequence ID" value="KAJ8118672.1"/>
    <property type="molecule type" value="Genomic_DNA"/>
</dbReference>
<accession>A0ACC2IU12</accession>
<dbReference type="Proteomes" id="UP001153334">
    <property type="component" value="Unassembled WGS sequence"/>
</dbReference>
<evidence type="ECO:0000313" key="1">
    <source>
        <dbReference type="EMBL" id="KAJ8118672.1"/>
    </source>
</evidence>
<protein>
    <submittedName>
        <fullName evidence="1">Uncharacterized protein</fullName>
    </submittedName>
</protein>
<name>A0ACC2IU12_9PEZI</name>
<proteinExistence type="predicted"/>
<sequence>MEEFNQPPYPPYAILSHVWGREEITFEDMRDVETASKKAGFAKLEFARQIAAAQQLEYVWVDTCCINKSSSAELTVAINSIRSPVIYNY</sequence>
<reference evidence="1" key="1">
    <citation type="submission" date="2022-11" db="EMBL/GenBank/DDBJ databases">
        <title>Genome Sequence of Nemania bipapillata.</title>
        <authorList>
            <person name="Buettner E."/>
        </authorList>
    </citation>
    <scope>NUCLEOTIDE SEQUENCE</scope>
    <source>
        <strain evidence="1">CP14</strain>
    </source>
</reference>
<organism evidence="1 2">
    <name type="scientific">Nemania bipapillata</name>
    <dbReference type="NCBI Taxonomy" id="110536"/>
    <lineage>
        <taxon>Eukaryota</taxon>
        <taxon>Fungi</taxon>
        <taxon>Dikarya</taxon>
        <taxon>Ascomycota</taxon>
        <taxon>Pezizomycotina</taxon>
        <taxon>Sordariomycetes</taxon>
        <taxon>Xylariomycetidae</taxon>
        <taxon>Xylariales</taxon>
        <taxon>Xylariaceae</taxon>
        <taxon>Nemania</taxon>
    </lineage>
</organism>
<gene>
    <name evidence="1" type="ORF">ONZ43_g3947</name>
</gene>
<comment type="caution">
    <text evidence="1">The sequence shown here is derived from an EMBL/GenBank/DDBJ whole genome shotgun (WGS) entry which is preliminary data.</text>
</comment>
<keyword evidence="2" id="KW-1185">Reference proteome</keyword>